<proteinExistence type="predicted"/>
<feature type="compositionally biased region" description="Basic and acidic residues" evidence="1">
    <location>
        <begin position="82"/>
        <end position="95"/>
    </location>
</feature>
<evidence type="ECO:0000256" key="1">
    <source>
        <dbReference type="SAM" id="MobiDB-lite"/>
    </source>
</evidence>
<dbReference type="EMBL" id="QXTE01000541">
    <property type="protein sequence ID" value="TFJ97042.1"/>
    <property type="molecule type" value="Genomic_DNA"/>
</dbReference>
<evidence type="ECO:0000313" key="3">
    <source>
        <dbReference type="Proteomes" id="UP000297703"/>
    </source>
</evidence>
<gene>
    <name evidence="2" type="ORF">DR999_PMT21155</name>
</gene>
<accession>A0A4D9DQE5</accession>
<dbReference type="AlphaFoldDB" id="A0A4D9DQE5"/>
<dbReference type="Proteomes" id="UP000297703">
    <property type="component" value="Unassembled WGS sequence"/>
</dbReference>
<sequence>MLFIFRAIVCRPFVAQELAFVPVPLQGFFMASDQKILLLFPLRPVENGPSAAPVGTGPSAALTPLSRGQRPPSRSQSSGRRISQEGKSRTLESPRSETLAVHCWALRVRPNGQPGLRAISTKQLIAPPGGHTRQG</sequence>
<reference evidence="2 3" key="2">
    <citation type="submission" date="2019-04" db="EMBL/GenBank/DDBJ databases">
        <title>The genome sequence of big-headed turtle.</title>
        <authorList>
            <person name="Gong S."/>
        </authorList>
    </citation>
    <scope>NUCLEOTIDE SEQUENCE [LARGE SCALE GENOMIC DNA]</scope>
    <source>
        <strain evidence="2">DO16091913</strain>
        <tissue evidence="2">Muscle</tissue>
    </source>
</reference>
<feature type="region of interest" description="Disordered" evidence="1">
    <location>
        <begin position="48"/>
        <end position="97"/>
    </location>
</feature>
<reference evidence="2 3" key="1">
    <citation type="submission" date="2019-04" db="EMBL/GenBank/DDBJ databases">
        <title>Draft genome of the big-headed turtle Platysternon megacephalum.</title>
        <authorList>
            <person name="Gong S."/>
        </authorList>
    </citation>
    <scope>NUCLEOTIDE SEQUENCE [LARGE SCALE GENOMIC DNA]</scope>
    <source>
        <strain evidence="2">DO16091913</strain>
        <tissue evidence="2">Muscle</tissue>
    </source>
</reference>
<organism evidence="2 3">
    <name type="scientific">Platysternon megacephalum</name>
    <name type="common">big-headed turtle</name>
    <dbReference type="NCBI Taxonomy" id="55544"/>
    <lineage>
        <taxon>Eukaryota</taxon>
        <taxon>Metazoa</taxon>
        <taxon>Chordata</taxon>
        <taxon>Craniata</taxon>
        <taxon>Vertebrata</taxon>
        <taxon>Euteleostomi</taxon>
        <taxon>Archelosauria</taxon>
        <taxon>Testudinata</taxon>
        <taxon>Testudines</taxon>
        <taxon>Cryptodira</taxon>
        <taxon>Durocryptodira</taxon>
        <taxon>Testudinoidea</taxon>
        <taxon>Platysternidae</taxon>
        <taxon>Platysternon</taxon>
    </lineage>
</organism>
<keyword evidence="3" id="KW-1185">Reference proteome</keyword>
<comment type="caution">
    <text evidence="2">The sequence shown here is derived from an EMBL/GenBank/DDBJ whole genome shotgun (WGS) entry which is preliminary data.</text>
</comment>
<evidence type="ECO:0000313" key="2">
    <source>
        <dbReference type="EMBL" id="TFJ97042.1"/>
    </source>
</evidence>
<name>A0A4D9DQE5_9SAUR</name>
<protein>
    <submittedName>
        <fullName evidence="2">PIN2/TERF1-interacting telomerase inhibitor 1</fullName>
    </submittedName>
</protein>
<feature type="compositionally biased region" description="Low complexity" evidence="1">
    <location>
        <begin position="66"/>
        <end position="81"/>
    </location>
</feature>